<evidence type="ECO:0000313" key="3">
    <source>
        <dbReference type="Proteomes" id="UP000798602"/>
    </source>
</evidence>
<keyword evidence="1" id="KW-0732">Signal</keyword>
<comment type="caution">
    <text evidence="2">The sequence shown here is derived from an EMBL/GenBank/DDBJ whole genome shotgun (WGS) entry which is preliminary data.</text>
</comment>
<keyword evidence="3" id="KW-1185">Reference proteome</keyword>
<proteinExistence type="predicted"/>
<dbReference type="Proteomes" id="UP000798602">
    <property type="component" value="Unassembled WGS sequence"/>
</dbReference>
<feature type="signal peptide" evidence="1">
    <location>
        <begin position="1"/>
        <end position="22"/>
    </location>
</feature>
<evidence type="ECO:0000313" key="2">
    <source>
        <dbReference type="EMBL" id="NBL65099.1"/>
    </source>
</evidence>
<name>A0ABW9Z903_9FLAO</name>
<feature type="chain" id="PRO_5046993258" evidence="1">
    <location>
        <begin position="23"/>
        <end position="194"/>
    </location>
</feature>
<evidence type="ECO:0000256" key="1">
    <source>
        <dbReference type="SAM" id="SignalP"/>
    </source>
</evidence>
<reference evidence="3" key="1">
    <citation type="submission" date="2020-01" db="EMBL/GenBank/DDBJ databases">
        <title>Sphingomonas sp. strain CSW-10.</title>
        <authorList>
            <person name="Chen W.-M."/>
        </authorList>
    </citation>
    <scope>NUCLEOTIDE SEQUENCE [LARGE SCALE GENOMIC DNA]</scope>
    <source>
        <strain evidence="3">NST-5</strain>
    </source>
</reference>
<dbReference type="EMBL" id="JAABLM010000008">
    <property type="protein sequence ID" value="NBL65099.1"/>
    <property type="molecule type" value="Genomic_DNA"/>
</dbReference>
<organism evidence="2 3">
    <name type="scientific">Flavobacterium ichthyis</name>
    <dbReference type="NCBI Taxonomy" id="2698827"/>
    <lineage>
        <taxon>Bacteria</taxon>
        <taxon>Pseudomonadati</taxon>
        <taxon>Bacteroidota</taxon>
        <taxon>Flavobacteriia</taxon>
        <taxon>Flavobacteriales</taxon>
        <taxon>Flavobacteriaceae</taxon>
        <taxon>Flavobacterium</taxon>
    </lineage>
</organism>
<gene>
    <name evidence="2" type="ORF">GV828_07800</name>
</gene>
<protein>
    <submittedName>
        <fullName evidence="2">Uncharacterized protein</fullName>
    </submittedName>
</protein>
<accession>A0ABW9Z903</accession>
<dbReference type="RefSeq" id="WP_166536929.1">
    <property type="nucleotide sequence ID" value="NZ_JAABLM010000008.1"/>
</dbReference>
<sequence>MKKLFLGIFASLLFSISGFAQKDCEYPVNFTDSIGTYKETKQVIVHEKNFANASTFIFFSLAVSNDTPLLNFQLFQKSKDFVTAHCLDKNSKIYLQLLDGSIITLLNSNSDDNCGNSVRDEQGNNIRITTGMFLFLKNSLAKLEQSPVTLIRVKYATETIDYIIKSELKSELNGTVYKPEKFFIENLKCVTSSN</sequence>